<dbReference type="Pfam" id="PF07589">
    <property type="entry name" value="PEP-CTERM"/>
    <property type="match status" value="1"/>
</dbReference>
<sequence>MFHLLRRRHHAAIARLALLASSCLAVATSADADVLYETGFEAPTFTAGAPIDGQGGFHTDFFPNASTVSTAFPAGGSQALRIDAASLLEIDPSIPISQNYNWVDLGDPVAGGARVLRVEADVAVFASGPGEVQVGLQAYDRDFNGIAGITITTDDEGTGPKLAYYTDPANPELIAFTSFGEYVHLGMTLDYTLRTASFDLNGVTLGTAAFAPGVGNVSDFDIYMQRIDWSTPTGTVAYFDNYAVTAVPEPASLGLLAGGLGVLAVRARRRNAR</sequence>
<evidence type="ECO:0000259" key="2">
    <source>
        <dbReference type="Pfam" id="PF07589"/>
    </source>
</evidence>
<dbReference type="InterPro" id="IPR013424">
    <property type="entry name" value="Ice-binding_C"/>
</dbReference>
<keyword evidence="4" id="KW-1185">Reference proteome</keyword>
<accession>A0ABT6FLG5</accession>
<name>A0ABT6FLG5_9BACT</name>
<comment type="caution">
    <text evidence="3">The sequence shown here is derived from an EMBL/GenBank/DDBJ whole genome shotgun (WGS) entry which is preliminary data.</text>
</comment>
<dbReference type="RefSeq" id="WP_277864736.1">
    <property type="nucleotide sequence ID" value="NZ_JARRAG010000006.1"/>
</dbReference>
<organism evidence="3 4">
    <name type="scientific">Paludisphaera mucosa</name>
    <dbReference type="NCBI Taxonomy" id="3030827"/>
    <lineage>
        <taxon>Bacteria</taxon>
        <taxon>Pseudomonadati</taxon>
        <taxon>Planctomycetota</taxon>
        <taxon>Planctomycetia</taxon>
        <taxon>Isosphaerales</taxon>
        <taxon>Isosphaeraceae</taxon>
        <taxon>Paludisphaera</taxon>
    </lineage>
</organism>
<dbReference type="EMBL" id="JARRAG010000006">
    <property type="protein sequence ID" value="MDG3008415.1"/>
    <property type="molecule type" value="Genomic_DNA"/>
</dbReference>
<evidence type="ECO:0000256" key="1">
    <source>
        <dbReference type="SAM" id="SignalP"/>
    </source>
</evidence>
<dbReference type="NCBIfam" id="TIGR02595">
    <property type="entry name" value="PEP_CTERM"/>
    <property type="match status" value="1"/>
</dbReference>
<dbReference type="Proteomes" id="UP001216907">
    <property type="component" value="Unassembled WGS sequence"/>
</dbReference>
<evidence type="ECO:0000313" key="4">
    <source>
        <dbReference type="Proteomes" id="UP001216907"/>
    </source>
</evidence>
<proteinExistence type="predicted"/>
<feature type="chain" id="PRO_5045643779" evidence="1">
    <location>
        <begin position="33"/>
        <end position="273"/>
    </location>
</feature>
<gene>
    <name evidence="3" type="ORF">PZE19_32010</name>
</gene>
<reference evidence="3 4" key="1">
    <citation type="submission" date="2023-03" db="EMBL/GenBank/DDBJ databases">
        <title>Paludisphaera mucosa sp. nov. a novel planctomycete from northern fen.</title>
        <authorList>
            <person name="Ivanova A."/>
        </authorList>
    </citation>
    <scope>NUCLEOTIDE SEQUENCE [LARGE SCALE GENOMIC DNA]</scope>
    <source>
        <strain evidence="3 4">Pla2</strain>
    </source>
</reference>
<feature type="domain" description="Ice-binding protein C-terminal" evidence="2">
    <location>
        <begin position="246"/>
        <end position="270"/>
    </location>
</feature>
<protein>
    <submittedName>
        <fullName evidence="3">PEP-CTERM sorting domain-containing protein</fullName>
    </submittedName>
</protein>
<evidence type="ECO:0000313" key="3">
    <source>
        <dbReference type="EMBL" id="MDG3008415.1"/>
    </source>
</evidence>
<feature type="signal peptide" evidence="1">
    <location>
        <begin position="1"/>
        <end position="32"/>
    </location>
</feature>
<keyword evidence="1" id="KW-0732">Signal</keyword>